<dbReference type="AlphaFoldDB" id="A0A8C5SBD3"/>
<evidence type="ECO:0000256" key="2">
    <source>
        <dbReference type="SAM" id="Phobius"/>
    </source>
</evidence>
<keyword evidence="2" id="KW-0472">Membrane</keyword>
<dbReference type="Proteomes" id="UP000694406">
    <property type="component" value="Unplaced"/>
</dbReference>
<keyword evidence="4" id="KW-1185">Reference proteome</keyword>
<evidence type="ECO:0000313" key="3">
    <source>
        <dbReference type="Ensembl" id="ENSLLTP00000015122.1"/>
    </source>
</evidence>
<reference evidence="3" key="2">
    <citation type="submission" date="2025-09" db="UniProtKB">
        <authorList>
            <consortium name="Ensembl"/>
        </authorList>
    </citation>
    <scope>IDENTIFICATION</scope>
</reference>
<evidence type="ECO:0000313" key="4">
    <source>
        <dbReference type="Proteomes" id="UP000694406"/>
    </source>
</evidence>
<dbReference type="Ensembl" id="ENSLLTT00000015718.1">
    <property type="protein sequence ID" value="ENSLLTP00000015122.1"/>
    <property type="gene ID" value="ENSLLTG00000011603.1"/>
</dbReference>
<organism evidence="3 4">
    <name type="scientific">Laticauda laticaudata</name>
    <name type="common">Blue-ringed sea krait</name>
    <name type="synonym">Blue-lipped sea krait</name>
    <dbReference type="NCBI Taxonomy" id="8630"/>
    <lineage>
        <taxon>Eukaryota</taxon>
        <taxon>Metazoa</taxon>
        <taxon>Chordata</taxon>
        <taxon>Craniata</taxon>
        <taxon>Vertebrata</taxon>
        <taxon>Euteleostomi</taxon>
        <taxon>Lepidosauria</taxon>
        <taxon>Squamata</taxon>
        <taxon>Bifurcata</taxon>
        <taxon>Unidentata</taxon>
        <taxon>Episquamata</taxon>
        <taxon>Toxicofera</taxon>
        <taxon>Serpentes</taxon>
        <taxon>Colubroidea</taxon>
        <taxon>Elapidae</taxon>
        <taxon>Laticaudinae</taxon>
        <taxon>Laticauda</taxon>
    </lineage>
</organism>
<feature type="compositionally biased region" description="Polar residues" evidence="1">
    <location>
        <begin position="81"/>
        <end position="91"/>
    </location>
</feature>
<evidence type="ECO:0000256" key="1">
    <source>
        <dbReference type="SAM" id="MobiDB-lite"/>
    </source>
</evidence>
<sequence length="91" mass="9647">SGTPGTSPANSTSGPGQNASFLEPFPTQASSNAFNYIFILITVAVVVLLIMILASLQVFQTCFKNCSSKGSQPRKDALIRNLSSPPSRLFP</sequence>
<reference evidence="3" key="1">
    <citation type="submission" date="2025-08" db="UniProtKB">
        <authorList>
            <consortium name="Ensembl"/>
        </authorList>
    </citation>
    <scope>IDENTIFICATION</scope>
</reference>
<accession>A0A8C5SBD3</accession>
<feature type="region of interest" description="Disordered" evidence="1">
    <location>
        <begin position="67"/>
        <end position="91"/>
    </location>
</feature>
<name>A0A8C5SBD3_LATLA</name>
<protein>
    <submittedName>
        <fullName evidence="3">Uncharacterized protein</fullName>
    </submittedName>
</protein>
<keyword evidence="2" id="KW-0812">Transmembrane</keyword>
<feature type="region of interest" description="Disordered" evidence="1">
    <location>
        <begin position="1"/>
        <end position="21"/>
    </location>
</feature>
<keyword evidence="2" id="KW-1133">Transmembrane helix</keyword>
<feature type="transmembrane region" description="Helical" evidence="2">
    <location>
        <begin position="33"/>
        <end position="59"/>
    </location>
</feature>
<feature type="compositionally biased region" description="Polar residues" evidence="1">
    <location>
        <begin position="1"/>
        <end position="20"/>
    </location>
</feature>
<proteinExistence type="predicted"/>